<reference evidence="2" key="1">
    <citation type="submission" date="2017-03" db="EMBL/GenBank/DDBJ databases">
        <title>Phytopthora megakarya and P. palmivora, two closely related causual agents of cacao black pod achieved similar genome size and gene model numbers by different mechanisms.</title>
        <authorList>
            <person name="Ali S."/>
            <person name="Shao J."/>
            <person name="Larry D.J."/>
            <person name="Kronmiller B."/>
            <person name="Shen D."/>
            <person name="Strem M.D."/>
            <person name="Melnick R.L."/>
            <person name="Guiltinan M.J."/>
            <person name="Tyler B.M."/>
            <person name="Meinhardt L.W."/>
            <person name="Bailey B.A."/>
        </authorList>
    </citation>
    <scope>NUCLEOTIDE SEQUENCE [LARGE SCALE GENOMIC DNA]</scope>
    <source>
        <strain evidence="2">zdho120</strain>
    </source>
</reference>
<dbReference type="OrthoDB" id="117231at2759"/>
<evidence type="ECO:0000313" key="1">
    <source>
        <dbReference type="EMBL" id="OWZ09680.1"/>
    </source>
</evidence>
<keyword evidence="2" id="KW-1185">Reference proteome</keyword>
<comment type="caution">
    <text evidence="1">The sequence shown here is derived from an EMBL/GenBank/DDBJ whole genome shotgun (WGS) entry which is preliminary data.</text>
</comment>
<proteinExistence type="predicted"/>
<organism evidence="1 2">
    <name type="scientific">Phytophthora megakarya</name>
    <dbReference type="NCBI Taxonomy" id="4795"/>
    <lineage>
        <taxon>Eukaryota</taxon>
        <taxon>Sar</taxon>
        <taxon>Stramenopiles</taxon>
        <taxon>Oomycota</taxon>
        <taxon>Peronosporomycetes</taxon>
        <taxon>Peronosporales</taxon>
        <taxon>Peronosporaceae</taxon>
        <taxon>Phytophthora</taxon>
    </lineage>
</organism>
<accession>A0A225VYN0</accession>
<name>A0A225VYN0_9STRA</name>
<protein>
    <submittedName>
        <fullName evidence="1">Uncharacterized protein</fullName>
    </submittedName>
</protein>
<dbReference type="AlphaFoldDB" id="A0A225VYN0"/>
<dbReference type="EMBL" id="NBNE01002695">
    <property type="protein sequence ID" value="OWZ09680.1"/>
    <property type="molecule type" value="Genomic_DNA"/>
</dbReference>
<dbReference type="Proteomes" id="UP000198211">
    <property type="component" value="Unassembled WGS sequence"/>
</dbReference>
<evidence type="ECO:0000313" key="2">
    <source>
        <dbReference type="Proteomes" id="UP000198211"/>
    </source>
</evidence>
<sequence>MMRAAMGNPDFPMLSRDRPDRLFQEFEQTCKLQYLNLIHDMWTKCGKDSIVGASVAFIDTTWRFRFIAMLVTVRNDGHNASQVAEVIESGFEAKYDVDIRSMARFTESDTTSSTRNVADHIDTEQDDCSMHLLNLCIGYGLEVKDNIQTNSVWNAACHSWDRVVTIVTPGGSLEEGGAVTQKLRNLNNYFRSPKQ</sequence>
<gene>
    <name evidence="1" type="ORF">PHMEG_00017576</name>
</gene>